<evidence type="ECO:0000256" key="3">
    <source>
        <dbReference type="SAM" id="SignalP"/>
    </source>
</evidence>
<keyword evidence="2" id="KW-1133">Transmembrane helix</keyword>
<accession>A0A2J7ZVT6</accession>
<feature type="signal peptide" evidence="3">
    <location>
        <begin position="1"/>
        <end position="24"/>
    </location>
</feature>
<evidence type="ECO:0000256" key="2">
    <source>
        <dbReference type="SAM" id="Phobius"/>
    </source>
</evidence>
<proteinExistence type="predicted"/>
<reference evidence="4 5" key="1">
    <citation type="journal article" date="2017" name="Mol. Biol. Evol.">
        <title>The 4-celled Tetrabaena socialis nuclear genome reveals the essential components for genetic control of cell number at the origin of multicellularity in the volvocine lineage.</title>
        <authorList>
            <person name="Featherston J."/>
            <person name="Arakaki Y."/>
            <person name="Hanschen E.R."/>
            <person name="Ferris P.J."/>
            <person name="Michod R.E."/>
            <person name="Olson B.J.S.C."/>
            <person name="Nozaki H."/>
            <person name="Durand P.M."/>
        </authorList>
    </citation>
    <scope>NUCLEOTIDE SEQUENCE [LARGE SCALE GENOMIC DNA]</scope>
    <source>
        <strain evidence="4 5">NIES-571</strain>
    </source>
</reference>
<dbReference type="Proteomes" id="UP000236333">
    <property type="component" value="Unassembled WGS sequence"/>
</dbReference>
<evidence type="ECO:0000313" key="5">
    <source>
        <dbReference type="Proteomes" id="UP000236333"/>
    </source>
</evidence>
<protein>
    <recommendedName>
        <fullName evidence="6">Protein kinase domain-containing protein</fullName>
    </recommendedName>
</protein>
<dbReference type="EMBL" id="PGGS01000392">
    <property type="protein sequence ID" value="PNH04387.1"/>
    <property type="molecule type" value="Genomic_DNA"/>
</dbReference>
<gene>
    <name evidence="4" type="ORF">TSOC_009456</name>
</gene>
<name>A0A2J7ZVT6_9CHLO</name>
<evidence type="ECO:0008006" key="6">
    <source>
        <dbReference type="Google" id="ProtNLM"/>
    </source>
</evidence>
<comment type="caution">
    <text evidence="4">The sequence shown here is derived from an EMBL/GenBank/DDBJ whole genome shotgun (WGS) entry which is preliminary data.</text>
</comment>
<feature type="region of interest" description="Disordered" evidence="1">
    <location>
        <begin position="312"/>
        <end position="334"/>
    </location>
</feature>
<feature type="chain" id="PRO_5014357550" description="Protein kinase domain-containing protein" evidence="3">
    <location>
        <begin position="25"/>
        <end position="500"/>
    </location>
</feature>
<evidence type="ECO:0000313" key="4">
    <source>
        <dbReference type="EMBL" id="PNH04387.1"/>
    </source>
</evidence>
<keyword evidence="3" id="KW-0732">Signal</keyword>
<keyword evidence="5" id="KW-1185">Reference proteome</keyword>
<dbReference type="AlphaFoldDB" id="A0A2J7ZVT6"/>
<feature type="compositionally biased region" description="Polar residues" evidence="1">
    <location>
        <begin position="315"/>
        <end position="327"/>
    </location>
</feature>
<sequence>MALEPRHTVAFFLGLLLARSCCHAELVSTTAELLRAFSDATVDTVLLSDSLTINGSVWGAGAVQLDRSLTVSASPERIAARTYVLLDFNNLGMLFTVAPGKRILFVGLELVNHFDALGPNFRPLRQSVGGWLVVEDCIQRRRGGLPYAAALVNMLAAIRPANMRDAPQTDRLVSNLSFASTRSPAAPLIYSEAISMFDHASVVPTDSKLAFQGLYYGGYTAHTVRSYYVADHFVQQACLDQLPGSDCVALLLQQLDAQEAAAQRPQPALGASRGTPVSTIVIASVVPAVAVLAGAGVAAAVLLARRRRRGAKYHTNGQGKQLAPSHSSEADLEAGKAAAANTSCVFLGLDELLKPPEWSQDAADQEIAAQVAEAGEGSARRQGQAPAGVSELRAAKAGSAAVGLDASRRTGGRQASLLPAALSTADDLLNSTVDGSLAAVGGTGEAAVAAVERPPDMLAELDEMSKRLRDGIRDKALALEGIVGSGSFGTVYKDAAQNIY</sequence>
<keyword evidence="2" id="KW-0472">Membrane</keyword>
<organism evidence="4 5">
    <name type="scientific">Tetrabaena socialis</name>
    <dbReference type="NCBI Taxonomy" id="47790"/>
    <lineage>
        <taxon>Eukaryota</taxon>
        <taxon>Viridiplantae</taxon>
        <taxon>Chlorophyta</taxon>
        <taxon>core chlorophytes</taxon>
        <taxon>Chlorophyceae</taxon>
        <taxon>CS clade</taxon>
        <taxon>Chlamydomonadales</taxon>
        <taxon>Tetrabaenaceae</taxon>
        <taxon>Tetrabaena</taxon>
    </lineage>
</organism>
<feature type="transmembrane region" description="Helical" evidence="2">
    <location>
        <begin position="280"/>
        <end position="304"/>
    </location>
</feature>
<evidence type="ECO:0000256" key="1">
    <source>
        <dbReference type="SAM" id="MobiDB-lite"/>
    </source>
</evidence>
<keyword evidence="2" id="KW-0812">Transmembrane</keyword>